<reference evidence="1" key="1">
    <citation type="submission" date="2020-05" db="UniProtKB">
        <authorList>
            <consortium name="EnsemblMetazoa"/>
        </authorList>
    </citation>
    <scope>IDENTIFICATION</scope>
    <source>
        <strain evidence="1">TTRI</strain>
    </source>
</reference>
<protein>
    <submittedName>
        <fullName evidence="1">Uncharacterized protein</fullName>
    </submittedName>
</protein>
<dbReference type="EnsemblMetazoa" id="GAUT013942-RA">
    <property type="protein sequence ID" value="GAUT013942-PA"/>
    <property type="gene ID" value="GAUT013942"/>
</dbReference>
<organism evidence="1 2">
    <name type="scientific">Glossina austeni</name>
    <name type="common">Savannah tsetse fly</name>
    <dbReference type="NCBI Taxonomy" id="7395"/>
    <lineage>
        <taxon>Eukaryota</taxon>
        <taxon>Metazoa</taxon>
        <taxon>Ecdysozoa</taxon>
        <taxon>Arthropoda</taxon>
        <taxon>Hexapoda</taxon>
        <taxon>Insecta</taxon>
        <taxon>Pterygota</taxon>
        <taxon>Neoptera</taxon>
        <taxon>Endopterygota</taxon>
        <taxon>Diptera</taxon>
        <taxon>Brachycera</taxon>
        <taxon>Muscomorpha</taxon>
        <taxon>Hippoboscoidea</taxon>
        <taxon>Glossinidae</taxon>
        <taxon>Glossina</taxon>
    </lineage>
</organism>
<dbReference type="Proteomes" id="UP000078200">
    <property type="component" value="Unassembled WGS sequence"/>
</dbReference>
<accession>A0A1A9USK8</accession>
<proteinExistence type="predicted"/>
<dbReference type="VEuPathDB" id="VectorBase:GAUT013942"/>
<dbReference type="AlphaFoldDB" id="A0A1A9USK8"/>
<evidence type="ECO:0000313" key="1">
    <source>
        <dbReference type="EnsemblMetazoa" id="GAUT013942-PA"/>
    </source>
</evidence>
<name>A0A1A9USK8_GLOAU</name>
<evidence type="ECO:0000313" key="2">
    <source>
        <dbReference type="Proteomes" id="UP000078200"/>
    </source>
</evidence>
<sequence>MSPQLFFLLLEVQRLKKSTYSLCGECKKTIKVLNFNQSHKQNLTLAYLQNTFNFIAVSRTPFRTSSFVALHDNALPWSSLVGVIINSDILTLPSSETFSLNEAHDGNKITRTSYCKNSVDSIMGSVWPDIFWSRQLCTVGYNNDLSRRFQNKPVMKTVISLNGLRVILHSKLRFHLRIE</sequence>
<keyword evidence="2" id="KW-1185">Reference proteome</keyword>